<dbReference type="GO" id="GO:0005737">
    <property type="term" value="C:cytoplasm"/>
    <property type="evidence" value="ECO:0007669"/>
    <property type="project" value="TreeGrafter"/>
</dbReference>
<dbReference type="InterPro" id="IPR020422">
    <property type="entry name" value="TYR_PHOSPHATASE_DUAL_dom"/>
</dbReference>
<dbReference type="SUPFAM" id="SSF52799">
    <property type="entry name" value="(Phosphotyrosine protein) phosphatases II"/>
    <property type="match status" value="1"/>
</dbReference>
<dbReference type="GO" id="GO:0016791">
    <property type="term" value="F:phosphatase activity"/>
    <property type="evidence" value="ECO:0007669"/>
    <property type="project" value="InterPro"/>
</dbReference>
<reference evidence="3 4" key="1">
    <citation type="journal article" date="2016" name="Fungal Biol.">
        <title>The genome of Xylona heveae provides a window into fungal endophytism.</title>
        <authorList>
            <person name="Gazis R."/>
            <person name="Kuo A."/>
            <person name="Riley R."/>
            <person name="LaButti K."/>
            <person name="Lipzen A."/>
            <person name="Lin J."/>
            <person name="Amirebrahimi M."/>
            <person name="Hesse C.N."/>
            <person name="Spatafora J.W."/>
            <person name="Henrissat B."/>
            <person name="Hainaut M."/>
            <person name="Grigoriev I.V."/>
            <person name="Hibbett D.S."/>
        </authorList>
    </citation>
    <scope>NUCLEOTIDE SEQUENCE [LARGE SCALE GENOMIC DNA]</scope>
    <source>
        <strain evidence="3 4">TC161</strain>
    </source>
</reference>
<dbReference type="PRINTS" id="PR01911">
    <property type="entry name" value="PFDSPHPHTASE"/>
</dbReference>
<dbReference type="EMBL" id="KV407454">
    <property type="protein sequence ID" value="KZF25967.1"/>
    <property type="molecule type" value="Genomic_DNA"/>
</dbReference>
<organism evidence="3 4">
    <name type="scientific">Xylona heveae (strain CBS 132557 / TC161)</name>
    <dbReference type="NCBI Taxonomy" id="1328760"/>
    <lineage>
        <taxon>Eukaryota</taxon>
        <taxon>Fungi</taxon>
        <taxon>Dikarya</taxon>
        <taxon>Ascomycota</taxon>
        <taxon>Pezizomycotina</taxon>
        <taxon>Xylonomycetes</taxon>
        <taxon>Xylonales</taxon>
        <taxon>Xylonaceae</taxon>
        <taxon>Xylona</taxon>
    </lineage>
</organism>
<dbReference type="GO" id="GO:0052840">
    <property type="term" value="F:inositol diphosphate tetrakisphosphate diphosphatase activity"/>
    <property type="evidence" value="ECO:0007669"/>
    <property type="project" value="TreeGrafter"/>
</dbReference>
<dbReference type="InParanoid" id="A0A165JAD9"/>
<dbReference type="Proteomes" id="UP000076632">
    <property type="component" value="Unassembled WGS sequence"/>
</dbReference>
<dbReference type="Pfam" id="PF03162">
    <property type="entry name" value="Y_phosphatase2"/>
    <property type="match status" value="1"/>
</dbReference>
<accession>A0A165JAD9</accession>
<dbReference type="OMA" id="MPLNYSF"/>
<dbReference type="PANTHER" id="PTHR31126:SF74">
    <property type="entry name" value="TYROSINE-PROTEIN PHOSPHATASE-LIKE PROTEIN OCA2"/>
    <property type="match status" value="1"/>
</dbReference>
<evidence type="ECO:0000313" key="4">
    <source>
        <dbReference type="Proteomes" id="UP000076632"/>
    </source>
</evidence>
<dbReference type="STRING" id="1328760.A0A165JAD9"/>
<evidence type="ECO:0000259" key="2">
    <source>
        <dbReference type="PROSITE" id="PS50054"/>
    </source>
</evidence>
<dbReference type="InterPro" id="IPR020428">
    <property type="entry name" value="PFA-DSPs"/>
</dbReference>
<evidence type="ECO:0000313" key="3">
    <source>
        <dbReference type="EMBL" id="KZF25967.1"/>
    </source>
</evidence>
<dbReference type="FunFam" id="3.90.190.10:FF:000152">
    <property type="entry name" value="Tyrosine phosphatase, putative"/>
    <property type="match status" value="1"/>
</dbReference>
<dbReference type="Gene3D" id="3.90.190.10">
    <property type="entry name" value="Protein tyrosine phosphatase superfamily"/>
    <property type="match status" value="1"/>
</dbReference>
<keyword evidence="4" id="KW-1185">Reference proteome</keyword>
<dbReference type="GeneID" id="28896559"/>
<feature type="domain" description="Tyrosine-protein phosphatase" evidence="2">
    <location>
        <begin position="27"/>
        <end position="176"/>
    </location>
</feature>
<dbReference type="RefSeq" id="XP_018191522.1">
    <property type="nucleotide sequence ID" value="XM_018331422.1"/>
</dbReference>
<proteinExistence type="predicted"/>
<dbReference type="PROSITE" id="PS50054">
    <property type="entry name" value="TYR_PHOSPHATASE_DUAL"/>
    <property type="match status" value="1"/>
</dbReference>
<dbReference type="AlphaFoldDB" id="A0A165JAD9"/>
<keyword evidence="1" id="KW-0378">Hydrolase</keyword>
<evidence type="ECO:0000256" key="1">
    <source>
        <dbReference type="ARBA" id="ARBA00022801"/>
    </source>
</evidence>
<dbReference type="InterPro" id="IPR029021">
    <property type="entry name" value="Prot-tyrosine_phosphatase-like"/>
</dbReference>
<dbReference type="InterPro" id="IPR004861">
    <property type="entry name" value="Siw14-like"/>
</dbReference>
<gene>
    <name evidence="3" type="ORF">L228DRAFT_242358</name>
</gene>
<sequence length="186" mass="21476">MNPSGLYAHYIDEPETPRPSPLVPPLCFSMVSPGVYRSGYPLEINFPMLEKLKLRTIIYLADTDYLDENITWCQRHDITVHHYRVPSVREPFVENDPVAIESALRVLSDRRNFPLLVHSNKGKHRVGVLIGCMRKLLQKWSLTAIYAEYMRFAGEKGDADLEFIELFEPKSLGDVPEDSRQEWLVT</sequence>
<dbReference type="PANTHER" id="PTHR31126">
    <property type="entry name" value="TYROSINE-PROTEIN PHOSPHATASE"/>
    <property type="match status" value="1"/>
</dbReference>
<name>A0A165JAD9_XYLHT</name>
<protein>
    <submittedName>
        <fullName evidence="3">Protein-tyrosine phosphatase</fullName>
    </submittedName>
</protein>
<dbReference type="OrthoDB" id="6375174at2759"/>